<keyword evidence="4 9" id="KW-0997">Cell inner membrane</keyword>
<protein>
    <recommendedName>
        <fullName evidence="9">TRAP transporter small permease protein</fullName>
    </recommendedName>
</protein>
<comment type="subunit">
    <text evidence="9">The complex comprises the extracytoplasmic solute receptor protein and the two transmembrane proteins.</text>
</comment>
<evidence type="ECO:0000313" key="12">
    <source>
        <dbReference type="Proteomes" id="UP000244904"/>
    </source>
</evidence>
<comment type="subcellular location">
    <subcellularLocation>
        <location evidence="1 9">Cell inner membrane</location>
        <topology evidence="1 9">Multi-pass membrane protein</topology>
    </subcellularLocation>
</comment>
<dbReference type="Pfam" id="PF04290">
    <property type="entry name" value="DctQ"/>
    <property type="match status" value="1"/>
</dbReference>
<dbReference type="RefSeq" id="WP_108886099.1">
    <property type="nucleotide sequence ID" value="NZ_OMOJ01000003.1"/>
</dbReference>
<dbReference type="GO" id="GO:0022857">
    <property type="term" value="F:transmembrane transporter activity"/>
    <property type="evidence" value="ECO:0007669"/>
    <property type="project" value="UniProtKB-UniRule"/>
</dbReference>
<dbReference type="PANTHER" id="PTHR35011">
    <property type="entry name" value="2,3-DIKETO-L-GULONATE TRAP TRANSPORTER SMALL PERMEASE PROTEIN YIAM"/>
    <property type="match status" value="1"/>
</dbReference>
<keyword evidence="12" id="KW-1185">Reference proteome</keyword>
<keyword evidence="5 9" id="KW-0812">Transmembrane</keyword>
<evidence type="ECO:0000256" key="4">
    <source>
        <dbReference type="ARBA" id="ARBA00022519"/>
    </source>
</evidence>
<evidence type="ECO:0000256" key="1">
    <source>
        <dbReference type="ARBA" id="ARBA00004429"/>
    </source>
</evidence>
<feature type="transmembrane region" description="Helical" evidence="9">
    <location>
        <begin position="90"/>
        <end position="114"/>
    </location>
</feature>
<feature type="domain" description="Tripartite ATP-independent periplasmic transporters DctQ component" evidence="10">
    <location>
        <begin position="26"/>
        <end position="158"/>
    </location>
</feature>
<name>A0A2R8AW23_9RHOB</name>
<evidence type="ECO:0000256" key="2">
    <source>
        <dbReference type="ARBA" id="ARBA00022448"/>
    </source>
</evidence>
<feature type="transmembrane region" description="Helical" evidence="9">
    <location>
        <begin position="52"/>
        <end position="69"/>
    </location>
</feature>
<comment type="function">
    <text evidence="9">Part of the tripartite ATP-independent periplasmic (TRAP) transport system.</text>
</comment>
<evidence type="ECO:0000256" key="3">
    <source>
        <dbReference type="ARBA" id="ARBA00022475"/>
    </source>
</evidence>
<evidence type="ECO:0000256" key="8">
    <source>
        <dbReference type="ARBA" id="ARBA00038436"/>
    </source>
</evidence>
<accession>A0A2R8AW23</accession>
<feature type="transmembrane region" description="Helical" evidence="9">
    <location>
        <begin position="134"/>
        <end position="153"/>
    </location>
</feature>
<dbReference type="GO" id="GO:0015740">
    <property type="term" value="P:C4-dicarboxylate transport"/>
    <property type="evidence" value="ECO:0007669"/>
    <property type="project" value="TreeGrafter"/>
</dbReference>
<organism evidence="11 12">
    <name type="scientific">Pseudoprimorskyibacter insulae</name>
    <dbReference type="NCBI Taxonomy" id="1695997"/>
    <lineage>
        <taxon>Bacteria</taxon>
        <taxon>Pseudomonadati</taxon>
        <taxon>Pseudomonadota</taxon>
        <taxon>Alphaproteobacteria</taxon>
        <taxon>Rhodobacterales</taxon>
        <taxon>Paracoccaceae</taxon>
        <taxon>Pseudoprimorskyibacter</taxon>
    </lineage>
</organism>
<dbReference type="OrthoDB" id="4250245at2"/>
<dbReference type="InterPro" id="IPR007387">
    <property type="entry name" value="TRAP_DctQ"/>
</dbReference>
<proteinExistence type="inferred from homology"/>
<evidence type="ECO:0000259" key="10">
    <source>
        <dbReference type="Pfam" id="PF04290"/>
    </source>
</evidence>
<keyword evidence="2 9" id="KW-0813">Transport</keyword>
<dbReference type="AlphaFoldDB" id="A0A2R8AW23"/>
<dbReference type="PANTHER" id="PTHR35011:SF10">
    <property type="entry name" value="TRAP TRANSPORTER SMALL PERMEASE PROTEIN"/>
    <property type="match status" value="1"/>
</dbReference>
<feature type="transmembrane region" description="Helical" evidence="9">
    <location>
        <begin position="12"/>
        <end position="32"/>
    </location>
</feature>
<evidence type="ECO:0000256" key="7">
    <source>
        <dbReference type="ARBA" id="ARBA00023136"/>
    </source>
</evidence>
<dbReference type="Proteomes" id="UP000244904">
    <property type="component" value="Unassembled WGS sequence"/>
</dbReference>
<keyword evidence="7 9" id="KW-0472">Membrane</keyword>
<evidence type="ECO:0000256" key="9">
    <source>
        <dbReference type="RuleBase" id="RU369079"/>
    </source>
</evidence>
<gene>
    <name evidence="11" type="ORF">PRI8871_02034</name>
</gene>
<dbReference type="InterPro" id="IPR055348">
    <property type="entry name" value="DctQ"/>
</dbReference>
<dbReference type="EMBL" id="OMOJ01000003">
    <property type="protein sequence ID" value="SPF80228.1"/>
    <property type="molecule type" value="Genomic_DNA"/>
</dbReference>
<evidence type="ECO:0000313" key="11">
    <source>
        <dbReference type="EMBL" id="SPF80228.1"/>
    </source>
</evidence>
<keyword evidence="6 9" id="KW-1133">Transmembrane helix</keyword>
<evidence type="ECO:0000256" key="6">
    <source>
        <dbReference type="ARBA" id="ARBA00022989"/>
    </source>
</evidence>
<reference evidence="12" key="1">
    <citation type="submission" date="2018-03" db="EMBL/GenBank/DDBJ databases">
        <authorList>
            <person name="Rodrigo-Torres L."/>
            <person name="Arahal R. D."/>
            <person name="Lucena T."/>
        </authorList>
    </citation>
    <scope>NUCLEOTIDE SEQUENCE [LARGE SCALE GENOMIC DNA]</scope>
    <source>
        <strain evidence="12">CECT 8871</strain>
    </source>
</reference>
<dbReference type="GO" id="GO:0005886">
    <property type="term" value="C:plasma membrane"/>
    <property type="evidence" value="ECO:0007669"/>
    <property type="project" value="UniProtKB-SubCell"/>
</dbReference>
<keyword evidence="3" id="KW-1003">Cell membrane</keyword>
<evidence type="ECO:0000256" key="5">
    <source>
        <dbReference type="ARBA" id="ARBA00022692"/>
    </source>
</evidence>
<sequence>MQRLHQIRDGLMSVLVLIGGLAVIALMVHVGLDVLSRNLSNAPIPATYEIVTEYYMVGLAFIPLAWVEKNGGMVQVEIMDSFMGPRMRRLSNIAVSLISGVIYGALTWVSWSVAIKNMTTGTFVMAMNVPVPTWPAHFMLPFGFGLAVLVVLLRAVDEATSDGAIA</sequence>
<comment type="similarity">
    <text evidence="8 9">Belongs to the TRAP transporter small permease family.</text>
</comment>